<feature type="coiled-coil region" evidence="20">
    <location>
        <begin position="860"/>
        <end position="887"/>
    </location>
</feature>
<evidence type="ECO:0000256" key="20">
    <source>
        <dbReference type="SAM" id="Coils"/>
    </source>
</evidence>
<dbReference type="CDD" id="cd13307">
    <property type="entry name" value="PH2_AFAP"/>
    <property type="match status" value="1"/>
</dbReference>
<dbReference type="Gene3D" id="2.30.29.30">
    <property type="entry name" value="Pleckstrin-homology domain (PH domain)/Phosphotyrosine-binding domain (PTB)"/>
    <property type="match status" value="2"/>
</dbReference>
<dbReference type="PRINTS" id="PR00773">
    <property type="entry name" value="GRPEPROTEIN"/>
</dbReference>
<dbReference type="InterPro" id="IPR000740">
    <property type="entry name" value="GrpE"/>
</dbReference>
<dbReference type="SMART" id="SM00233">
    <property type="entry name" value="PH"/>
    <property type="match status" value="2"/>
</dbReference>
<comment type="subunit">
    <text evidence="17">Probable component of the PAM complex at least composed of a mitochondrial HSP70 protein, GRPEL1 or GRPEL2, TIMM44, TIMM16/PAM16 and TIMM14/DNAJC19.</text>
</comment>
<comment type="similarity">
    <text evidence="6">Belongs to the GrpE family.</text>
</comment>
<keyword evidence="12 20" id="KW-0175">Coiled coil</keyword>
<dbReference type="CDD" id="cd00446">
    <property type="entry name" value="GrpE"/>
    <property type="match status" value="1"/>
</dbReference>
<dbReference type="GO" id="GO:0005759">
    <property type="term" value="C:mitochondrial matrix"/>
    <property type="evidence" value="ECO:0007669"/>
    <property type="project" value="UniProtKB-SubCell"/>
</dbReference>
<dbReference type="SUPFAM" id="SSF51064">
    <property type="entry name" value="Head domain of nucleotide exchange factor GrpE"/>
    <property type="match status" value="1"/>
</dbReference>
<dbReference type="Gene3D" id="3.90.20.20">
    <property type="match status" value="1"/>
</dbReference>
<keyword evidence="8" id="KW-0677">Repeat</keyword>
<dbReference type="PANTHER" id="PTHR14338">
    <property type="entry name" value="ACTIN FILAMENT-ASSOCIATED PROTEIN 1 FAMILY MEMBER"/>
    <property type="match status" value="1"/>
</dbReference>
<comment type="function">
    <text evidence="1">May be involved in podosome and invadosome formation.</text>
</comment>
<comment type="caution">
    <text evidence="23">The sequence shown here is derived from an EMBL/GenBank/DDBJ whole genome shotgun (WGS) entry which is preliminary data.</text>
</comment>
<evidence type="ECO:0000256" key="5">
    <source>
        <dbReference type="ARBA" id="ARBA00004496"/>
    </source>
</evidence>
<keyword evidence="10" id="KW-0965">Cell junction</keyword>
<dbReference type="GO" id="GO:0000774">
    <property type="term" value="F:adenyl-nucleotide exchange factor activity"/>
    <property type="evidence" value="ECO:0007669"/>
    <property type="project" value="InterPro"/>
</dbReference>
<dbReference type="GO" id="GO:0005829">
    <property type="term" value="C:cytosol"/>
    <property type="evidence" value="ECO:0007669"/>
    <property type="project" value="TreeGrafter"/>
</dbReference>
<feature type="region of interest" description="Disordered" evidence="21">
    <location>
        <begin position="736"/>
        <end position="766"/>
    </location>
</feature>
<dbReference type="InterPro" id="IPR001849">
    <property type="entry name" value="PH_domain"/>
</dbReference>
<dbReference type="InterPro" id="IPR009012">
    <property type="entry name" value="GrpE_head"/>
</dbReference>
<sequence length="1026" mass="114517">MTMLHAPSSSVLEQLLPELTGLLSLLDHEYLSDTTLEKKMAVASILQSLQPLPASLPRCVLSSKASSSAPAFAPTSTKEVSYLYVNTADLHAGPSFVESLFEEFDCDLSGLRDMTEDDGESCKEATPEPAKSPSLRHAADLPPPLPKRPPPEDYYEEALPLGPGKSPEYISSHNDCSPAHSIVDSYYEDADSSYPATRMNGELKNSYNDSDAMSSSYESYDEEEEEGKGPQPTHQWPSEEASMHLVRDCRICAFLLRKKRFGQWAKQLTVIKEDQLLCYKSSKDRQPHLRLALDVCNVIYVPKDSRHKRHELRFSQGATEVLVLALQSREQAEEWLKVIREVSKSVGGAEGADVPRSPVLLCKVDLDKGAVCVPPQRLSQEKQTSDSDSMGLGDNCSTLGREHGKGKKSSLSELKGSMSRAAGRKITRIISFSKKKALADDLQTSSTEEEVPCCGYLNVLVNHGWKERWCRLKCNTLYFHKDRTDLRTHVNAVALHGCEVAPSFGPRHPFAFRILRNRQEVAILEASCSEDMGRWLGLLLVEMGSKVTPEALHYDYVDVETLTSIVSAGRNSFLYARSCQDQWPEPRVYDDVPYEKIQDEEPERPSGAQIKRHASTCSEKSHRADPQVKVKRHASSAHQYKYGKNRAEEDARRYLVEKEKLEKEKETIRTELMALRQEKRELKEAIRNSPGAKLKALEEALATLEAQCRAKEEGRIDLELRLVAVKERLQQSLAGGPALGLSVNSKNKSGETANKPQNNAPEQPLPVNCVSELRKRSPSIVTSNQGRVLQKAKPQSAEVGNMAVRFLWAVRRRMQPLLASSGASDGRGWLHPFSTATQRTAGEDCNSEDPPDELGPSLAERALKLKAVKLEKEVQDLTVRYQRAIADGENIRRRTQRCVEDAKIFGIQSFCKDLVEVADILEKTTECISEETEPGDQKLTLEKIFRGLSLLETKLKSVFAKHGLEKMTPIGDRYDPHEHELICHVPAGVGVQPGTVALVRQDGYKLHGRTIRLAQVEVAVESQRRL</sequence>
<dbReference type="Gene3D" id="2.30.22.10">
    <property type="entry name" value="Head domain of nucleotide exchange factor GrpE"/>
    <property type="match status" value="1"/>
</dbReference>
<organism evidence="23 24">
    <name type="scientific">Eschrichtius robustus</name>
    <name type="common">California gray whale</name>
    <name type="synonym">Eschrichtius gibbosus</name>
    <dbReference type="NCBI Taxonomy" id="9764"/>
    <lineage>
        <taxon>Eukaryota</taxon>
        <taxon>Metazoa</taxon>
        <taxon>Chordata</taxon>
        <taxon>Craniata</taxon>
        <taxon>Vertebrata</taxon>
        <taxon>Euteleostomi</taxon>
        <taxon>Mammalia</taxon>
        <taxon>Eutheria</taxon>
        <taxon>Laurasiatheria</taxon>
        <taxon>Artiodactyla</taxon>
        <taxon>Whippomorpha</taxon>
        <taxon>Cetacea</taxon>
        <taxon>Mysticeti</taxon>
        <taxon>Eschrichtiidae</taxon>
        <taxon>Eschrichtius</taxon>
    </lineage>
</organism>
<evidence type="ECO:0000256" key="9">
    <source>
        <dbReference type="ARBA" id="ARBA00022946"/>
    </source>
</evidence>
<feature type="domain" description="PH" evidence="22">
    <location>
        <begin position="248"/>
        <end position="344"/>
    </location>
</feature>
<dbReference type="SUPFAM" id="SSF58014">
    <property type="entry name" value="Coiled-coil domain of nucleotide exchange factor GrpE"/>
    <property type="match status" value="1"/>
</dbReference>
<dbReference type="AlphaFoldDB" id="A0AB34GCI7"/>
<feature type="compositionally biased region" description="Polar residues" evidence="21">
    <location>
        <begin position="203"/>
        <end position="213"/>
    </location>
</feature>
<dbReference type="Proteomes" id="UP001159641">
    <property type="component" value="Unassembled WGS sequence"/>
</dbReference>
<feature type="region of interest" description="Disordered" evidence="21">
    <location>
        <begin position="112"/>
        <end position="171"/>
    </location>
</feature>
<evidence type="ECO:0000256" key="6">
    <source>
        <dbReference type="ARBA" id="ARBA00009054"/>
    </source>
</evidence>
<keyword evidence="14 19" id="KW-0143">Chaperone</keyword>
<dbReference type="PROSITE" id="PS50003">
    <property type="entry name" value="PH_DOMAIN"/>
    <property type="match status" value="2"/>
</dbReference>
<feature type="compositionally biased region" description="Polar residues" evidence="21">
    <location>
        <begin position="742"/>
        <end position="761"/>
    </location>
</feature>
<evidence type="ECO:0000256" key="18">
    <source>
        <dbReference type="ARBA" id="ARBA00065912"/>
    </source>
</evidence>
<feature type="region of interest" description="Disordered" evidence="21">
    <location>
        <begin position="599"/>
        <end position="641"/>
    </location>
</feature>
<dbReference type="EMBL" id="JAIQCJ010002315">
    <property type="protein sequence ID" value="KAJ8777189.1"/>
    <property type="molecule type" value="Genomic_DNA"/>
</dbReference>
<evidence type="ECO:0000256" key="3">
    <source>
        <dbReference type="ARBA" id="ARBA00004264"/>
    </source>
</evidence>
<dbReference type="GO" id="GO:0042803">
    <property type="term" value="F:protein homodimerization activity"/>
    <property type="evidence" value="ECO:0007669"/>
    <property type="project" value="InterPro"/>
</dbReference>
<accession>A0AB34GCI7</accession>
<dbReference type="PANTHER" id="PTHR14338:SF1">
    <property type="entry name" value="ACTIN FILAMENT-ASSOCIATED PROTEIN 1-LIKE 1"/>
    <property type="match status" value="1"/>
</dbReference>
<evidence type="ECO:0000256" key="7">
    <source>
        <dbReference type="ARBA" id="ARBA00022490"/>
    </source>
</evidence>
<keyword evidence="11" id="KW-0007">Acetylation</keyword>
<feature type="domain" description="PH" evidence="22">
    <location>
        <begin position="450"/>
        <end position="544"/>
    </location>
</feature>
<dbReference type="FunFam" id="3.90.20.20:FF:000004">
    <property type="entry name" value="GrpE protein homolog"/>
    <property type="match status" value="1"/>
</dbReference>
<feature type="compositionally biased region" description="Basic and acidic residues" evidence="21">
    <location>
        <begin position="619"/>
        <end position="628"/>
    </location>
</feature>
<evidence type="ECO:0000256" key="10">
    <source>
        <dbReference type="ARBA" id="ARBA00022949"/>
    </source>
</evidence>
<dbReference type="Pfam" id="PF01025">
    <property type="entry name" value="GrpE"/>
    <property type="match status" value="1"/>
</dbReference>
<keyword evidence="7" id="KW-0963">Cytoplasm</keyword>
<dbReference type="FunFam" id="2.30.29.30:FF:000020">
    <property type="entry name" value="Actin filament-associated protein 1-like 2 isoform 1"/>
    <property type="match status" value="1"/>
</dbReference>
<evidence type="ECO:0000313" key="23">
    <source>
        <dbReference type="EMBL" id="KAJ8777189.1"/>
    </source>
</evidence>
<name>A0AB34GCI7_ESCRO</name>
<evidence type="ECO:0000256" key="19">
    <source>
        <dbReference type="RuleBase" id="RU000640"/>
    </source>
</evidence>
<evidence type="ECO:0000313" key="24">
    <source>
        <dbReference type="Proteomes" id="UP001159641"/>
    </source>
</evidence>
<keyword evidence="13 19" id="KW-0496">Mitochondrion</keyword>
<keyword evidence="24" id="KW-1185">Reference proteome</keyword>
<gene>
    <name evidence="23" type="ORF">J1605_014572</name>
</gene>
<feature type="region of interest" description="Disordered" evidence="21">
    <location>
        <begin position="377"/>
        <end position="419"/>
    </location>
</feature>
<evidence type="ECO:0000256" key="21">
    <source>
        <dbReference type="SAM" id="MobiDB-lite"/>
    </source>
</evidence>
<dbReference type="SUPFAM" id="SSF50729">
    <property type="entry name" value="PH domain-like"/>
    <property type="match status" value="2"/>
</dbReference>
<dbReference type="FunFam" id="2.30.29.30:FF:000189">
    <property type="entry name" value="Actin filament associated protein 1-like 1"/>
    <property type="match status" value="1"/>
</dbReference>
<dbReference type="InterPro" id="IPR011993">
    <property type="entry name" value="PH-like_dom_sf"/>
</dbReference>
<dbReference type="GO" id="GO:0006457">
    <property type="term" value="P:protein folding"/>
    <property type="evidence" value="ECO:0007669"/>
    <property type="project" value="InterPro"/>
</dbReference>
<dbReference type="HAMAP" id="MF_01151">
    <property type="entry name" value="GrpE"/>
    <property type="match status" value="1"/>
</dbReference>
<evidence type="ECO:0000256" key="14">
    <source>
        <dbReference type="ARBA" id="ARBA00023186"/>
    </source>
</evidence>
<evidence type="ECO:0000256" key="4">
    <source>
        <dbReference type="ARBA" id="ARBA00004305"/>
    </source>
</evidence>
<evidence type="ECO:0000256" key="8">
    <source>
        <dbReference type="ARBA" id="ARBA00022737"/>
    </source>
</evidence>
<evidence type="ECO:0000259" key="22">
    <source>
        <dbReference type="PROSITE" id="PS50003"/>
    </source>
</evidence>
<dbReference type="GO" id="GO:0002102">
    <property type="term" value="C:podosome"/>
    <property type="evidence" value="ECO:0007669"/>
    <property type="project" value="UniProtKB-SubCell"/>
</dbReference>
<evidence type="ECO:0000256" key="16">
    <source>
        <dbReference type="ARBA" id="ARBA00055238"/>
    </source>
</evidence>
<protein>
    <recommendedName>
        <fullName evidence="19">GrpE protein homolog</fullName>
    </recommendedName>
</protein>
<comment type="subunit">
    <text evidence="18">Interacts with CTTN.</text>
</comment>
<dbReference type="GO" id="GO:0042995">
    <property type="term" value="C:cell projection"/>
    <property type="evidence" value="ECO:0007669"/>
    <property type="project" value="UniProtKB-SubCell"/>
</dbReference>
<evidence type="ECO:0000256" key="1">
    <source>
        <dbReference type="ARBA" id="ARBA00002089"/>
    </source>
</evidence>
<evidence type="ECO:0000256" key="11">
    <source>
        <dbReference type="ARBA" id="ARBA00022990"/>
    </source>
</evidence>
<evidence type="ECO:0000256" key="13">
    <source>
        <dbReference type="ARBA" id="ARBA00023128"/>
    </source>
</evidence>
<dbReference type="InterPro" id="IPR013805">
    <property type="entry name" value="GrpE_CC"/>
</dbReference>
<evidence type="ECO:0000256" key="12">
    <source>
        <dbReference type="ARBA" id="ARBA00023054"/>
    </source>
</evidence>
<comment type="subcellular location">
    <subcellularLocation>
        <location evidence="3">Cell projection</location>
        <location evidence="3">Invadopodium</location>
    </subcellularLocation>
    <subcellularLocation>
        <location evidence="2">Cell projection</location>
        <location evidence="2">Podosome</location>
    </subcellularLocation>
    <subcellularLocation>
        <location evidence="5">Cytoplasm</location>
    </subcellularLocation>
    <subcellularLocation>
        <location evidence="4 19">Mitochondrion matrix</location>
    </subcellularLocation>
</comment>
<dbReference type="PROSITE" id="PS01071">
    <property type="entry name" value="GRPE"/>
    <property type="match status" value="1"/>
</dbReference>
<proteinExistence type="inferred from homology"/>
<feature type="coiled-coil region" evidence="20">
    <location>
        <begin position="644"/>
        <end position="714"/>
    </location>
</feature>
<dbReference type="Pfam" id="PF00169">
    <property type="entry name" value="PH"/>
    <property type="match status" value="2"/>
</dbReference>
<dbReference type="InterPro" id="IPR030113">
    <property type="entry name" value="AFAP"/>
</dbReference>
<dbReference type="GO" id="GO:0051087">
    <property type="term" value="F:protein-folding chaperone binding"/>
    <property type="evidence" value="ECO:0007669"/>
    <property type="project" value="InterPro"/>
</dbReference>
<evidence type="ECO:0000256" key="15">
    <source>
        <dbReference type="ARBA" id="ARBA00023273"/>
    </source>
</evidence>
<dbReference type="CDD" id="cd13306">
    <property type="entry name" value="PH1_AFAP"/>
    <property type="match status" value="1"/>
</dbReference>
<dbReference type="FunFam" id="2.30.22.10:FF:000003">
    <property type="entry name" value="GrpE protein homolog"/>
    <property type="match status" value="1"/>
</dbReference>
<keyword evidence="15" id="KW-0966">Cell projection</keyword>
<dbReference type="GO" id="GO:0017124">
    <property type="term" value="F:SH3 domain binding"/>
    <property type="evidence" value="ECO:0007669"/>
    <property type="project" value="TreeGrafter"/>
</dbReference>
<evidence type="ECO:0000256" key="2">
    <source>
        <dbReference type="ARBA" id="ARBA00004188"/>
    </source>
</evidence>
<comment type="function">
    <text evidence="16">Essential component of the PAM complex, a complex required for the translocation of transit peptide-containing proteins from the inner membrane into the mitochondrial matrix in an ATP-dependent manner. Seems to control the nucleotide-dependent binding of mitochondrial HSP70 to substrate proteins. Stimulates ATPase activity of mt-HSP70. May also serve to modulate the interconversion of oligomeric (inactive) and monomeric (active) forms of mt-HSP70.</text>
</comment>
<evidence type="ECO:0000256" key="17">
    <source>
        <dbReference type="ARBA" id="ARBA00064946"/>
    </source>
</evidence>
<keyword evidence="9" id="KW-0809">Transit peptide</keyword>
<feature type="region of interest" description="Disordered" evidence="21">
    <location>
        <begin position="198"/>
        <end position="239"/>
    </location>
</feature>
<reference evidence="23 24" key="1">
    <citation type="submission" date="2022-11" db="EMBL/GenBank/DDBJ databases">
        <title>Whole genome sequence of Eschrichtius robustus ER-17-0199.</title>
        <authorList>
            <person name="Bruniche-Olsen A."/>
            <person name="Black A.N."/>
            <person name="Fields C.J."/>
            <person name="Walden K."/>
            <person name="Dewoody J.A."/>
        </authorList>
    </citation>
    <scope>NUCLEOTIDE SEQUENCE [LARGE SCALE GENOMIC DNA]</scope>
    <source>
        <strain evidence="23">ER-17-0199</strain>
        <tissue evidence="23">Blubber</tissue>
    </source>
</reference>